<comment type="caution">
    <text evidence="2">The sequence shown here is derived from an EMBL/GenBank/DDBJ whole genome shotgun (WGS) entry which is preliminary data.</text>
</comment>
<evidence type="ECO:0000313" key="2">
    <source>
        <dbReference type="EMBL" id="MPC13371.1"/>
    </source>
</evidence>
<protein>
    <submittedName>
        <fullName evidence="2">Uncharacterized protein</fullName>
    </submittedName>
</protein>
<reference evidence="2 3" key="1">
    <citation type="submission" date="2019-05" db="EMBL/GenBank/DDBJ databases">
        <title>Another draft genome of Portunus trituberculatus and its Hox gene families provides insights of decapod evolution.</title>
        <authorList>
            <person name="Jeong J.-H."/>
            <person name="Song I."/>
            <person name="Kim S."/>
            <person name="Choi T."/>
            <person name="Kim D."/>
            <person name="Ryu S."/>
            <person name="Kim W."/>
        </authorList>
    </citation>
    <scope>NUCLEOTIDE SEQUENCE [LARGE SCALE GENOMIC DNA]</scope>
    <source>
        <tissue evidence="2">Muscle</tissue>
    </source>
</reference>
<dbReference type="AlphaFoldDB" id="A0A5B7CWZ6"/>
<dbReference type="EMBL" id="VSRR010000276">
    <property type="protein sequence ID" value="MPC13371.1"/>
    <property type="molecule type" value="Genomic_DNA"/>
</dbReference>
<organism evidence="2 3">
    <name type="scientific">Portunus trituberculatus</name>
    <name type="common">Swimming crab</name>
    <name type="synonym">Neptunus trituberculatus</name>
    <dbReference type="NCBI Taxonomy" id="210409"/>
    <lineage>
        <taxon>Eukaryota</taxon>
        <taxon>Metazoa</taxon>
        <taxon>Ecdysozoa</taxon>
        <taxon>Arthropoda</taxon>
        <taxon>Crustacea</taxon>
        <taxon>Multicrustacea</taxon>
        <taxon>Malacostraca</taxon>
        <taxon>Eumalacostraca</taxon>
        <taxon>Eucarida</taxon>
        <taxon>Decapoda</taxon>
        <taxon>Pleocyemata</taxon>
        <taxon>Brachyura</taxon>
        <taxon>Eubrachyura</taxon>
        <taxon>Portunoidea</taxon>
        <taxon>Portunidae</taxon>
        <taxon>Portuninae</taxon>
        <taxon>Portunus</taxon>
    </lineage>
</organism>
<feature type="compositionally biased region" description="Basic and acidic residues" evidence="1">
    <location>
        <begin position="53"/>
        <end position="76"/>
    </location>
</feature>
<accession>A0A5B7CWZ6</accession>
<evidence type="ECO:0000313" key="3">
    <source>
        <dbReference type="Proteomes" id="UP000324222"/>
    </source>
</evidence>
<dbReference type="Proteomes" id="UP000324222">
    <property type="component" value="Unassembled WGS sequence"/>
</dbReference>
<proteinExistence type="predicted"/>
<gene>
    <name evidence="2" type="ORF">E2C01_006102</name>
</gene>
<name>A0A5B7CWZ6_PORTR</name>
<sequence length="94" mass="10417">MMTGRVMECQRVGSAVPKNGTAAGLSDDPPRPTGSPGTHLNRCWKGLWGPGRRGGEKGSEENEREGTTSEVKESYRDARRLNRSNWDVMRFLPV</sequence>
<keyword evidence="3" id="KW-1185">Reference proteome</keyword>
<feature type="region of interest" description="Disordered" evidence="1">
    <location>
        <begin position="1"/>
        <end position="76"/>
    </location>
</feature>
<evidence type="ECO:0000256" key="1">
    <source>
        <dbReference type="SAM" id="MobiDB-lite"/>
    </source>
</evidence>